<keyword evidence="3" id="KW-1185">Reference proteome</keyword>
<comment type="caution">
    <text evidence="2">The sequence shown here is derived from an EMBL/GenBank/DDBJ whole genome shotgun (WGS) entry which is preliminary data.</text>
</comment>
<dbReference type="InterPro" id="IPR036873">
    <property type="entry name" value="Rhodanese-like_dom_sf"/>
</dbReference>
<dbReference type="PROSITE" id="PS50206">
    <property type="entry name" value="RHODANESE_3"/>
    <property type="match status" value="1"/>
</dbReference>
<dbReference type="PANTHER" id="PTHR43031">
    <property type="entry name" value="FAD-DEPENDENT OXIDOREDUCTASE"/>
    <property type="match status" value="1"/>
</dbReference>
<proteinExistence type="predicted"/>
<accession>A0ABT4YXM0</accession>
<protein>
    <submittedName>
        <fullName evidence="2">Rhodanese-like domain-containing protein</fullName>
    </submittedName>
</protein>
<gene>
    <name evidence="2" type="ORF">PGX00_21525</name>
</gene>
<dbReference type="InterPro" id="IPR001763">
    <property type="entry name" value="Rhodanese-like_dom"/>
</dbReference>
<dbReference type="Pfam" id="PF00581">
    <property type="entry name" value="Rhodanese"/>
    <property type="match status" value="1"/>
</dbReference>
<dbReference type="RefSeq" id="WP_272140433.1">
    <property type="nucleotide sequence ID" value="NZ_JAQLOI010000003.1"/>
</dbReference>
<dbReference type="InterPro" id="IPR050229">
    <property type="entry name" value="GlpE_sulfurtransferase"/>
</dbReference>
<dbReference type="CDD" id="cd00158">
    <property type="entry name" value="RHOD"/>
    <property type="match status" value="1"/>
</dbReference>
<evidence type="ECO:0000313" key="3">
    <source>
        <dbReference type="Proteomes" id="UP001210678"/>
    </source>
</evidence>
<dbReference type="EMBL" id="JAQLOI010000003">
    <property type="protein sequence ID" value="MDB1126105.1"/>
    <property type="molecule type" value="Genomic_DNA"/>
</dbReference>
<sequence>MNEQWLLIIGLFALFFFYRRFKANKVKEQLAMLNIEETQLLDVRTEAEFAGFNVPDSLNIPVQSLITGNTKGLNKNKTLLVFCASGMRSSSACVWLKKQGYNVINAGTVGNVIQHVKP</sequence>
<evidence type="ECO:0000259" key="1">
    <source>
        <dbReference type="PROSITE" id="PS50206"/>
    </source>
</evidence>
<feature type="domain" description="Rhodanese" evidence="1">
    <location>
        <begin position="34"/>
        <end position="114"/>
    </location>
</feature>
<evidence type="ECO:0000313" key="2">
    <source>
        <dbReference type="EMBL" id="MDB1126105.1"/>
    </source>
</evidence>
<dbReference type="PANTHER" id="PTHR43031:SF17">
    <property type="entry name" value="SULFURTRANSFERASE YTWF-RELATED"/>
    <property type="match status" value="1"/>
</dbReference>
<dbReference type="Gene3D" id="3.40.250.10">
    <property type="entry name" value="Rhodanese-like domain"/>
    <property type="match status" value="1"/>
</dbReference>
<name>A0ABT4YXM0_9VIBR</name>
<organism evidence="2 3">
    <name type="scientific">Vibrio algarum</name>
    <dbReference type="NCBI Taxonomy" id="3020714"/>
    <lineage>
        <taxon>Bacteria</taxon>
        <taxon>Pseudomonadati</taxon>
        <taxon>Pseudomonadota</taxon>
        <taxon>Gammaproteobacteria</taxon>
        <taxon>Vibrionales</taxon>
        <taxon>Vibrionaceae</taxon>
        <taxon>Vibrio</taxon>
    </lineage>
</organism>
<dbReference type="Proteomes" id="UP001210678">
    <property type="component" value="Unassembled WGS sequence"/>
</dbReference>
<reference evidence="2 3" key="1">
    <citation type="submission" date="2023-01" db="EMBL/GenBank/DDBJ databases">
        <title>Vibrio sp. KJ40-1 sp.nov, isolated from marine algae.</title>
        <authorList>
            <person name="Butt M."/>
            <person name="Kim J.M.J."/>
            <person name="Jeon C.O.C."/>
        </authorList>
    </citation>
    <scope>NUCLEOTIDE SEQUENCE [LARGE SCALE GENOMIC DNA]</scope>
    <source>
        <strain evidence="2 3">KJ40-1</strain>
    </source>
</reference>
<dbReference type="SUPFAM" id="SSF52821">
    <property type="entry name" value="Rhodanese/Cell cycle control phosphatase"/>
    <property type="match status" value="1"/>
</dbReference>
<dbReference type="SMART" id="SM00450">
    <property type="entry name" value="RHOD"/>
    <property type="match status" value="1"/>
</dbReference>